<dbReference type="RefSeq" id="WP_024073292.1">
    <property type="nucleotide sequence ID" value="NZ_CP015637.1"/>
</dbReference>
<accession>A0A7M2JC74</accession>
<dbReference type="EMBL" id="CP063233">
    <property type="protein sequence ID" value="QOU06078.1"/>
    <property type="molecule type" value="Genomic_DNA"/>
</dbReference>
<sequence length="55" mass="5746">MSSSIPTGGVSAGAQAQLDRINADKEKKVVEEAAKTAEQELTTAKAGRVKSLRFA</sequence>
<proteinExistence type="predicted"/>
<evidence type="ECO:0000313" key="2">
    <source>
        <dbReference type="EMBL" id="QOU06078.1"/>
    </source>
</evidence>
<reference evidence="2 3" key="1">
    <citation type="submission" date="2020-10" db="EMBL/GenBank/DDBJ databases">
        <title>Complete genome sequence of a novel Pseudomonas fluorescens strain isolated from the flower of kumarahou (Pomaderris kumeraho).</title>
        <authorList>
            <person name="Summers M.C."/>
            <person name="Nowak V."/>
            <person name="Fairhurst M.J."/>
            <person name="Owen J.G."/>
            <person name="Gerth M.L."/>
            <person name="Patrick W.M."/>
        </authorList>
    </citation>
    <scope>NUCLEOTIDE SEQUENCE [LARGE SCALE GENOMIC DNA]</scope>
    <source>
        <strain evidence="2 3">KF1</strain>
    </source>
</reference>
<feature type="region of interest" description="Disordered" evidence="1">
    <location>
        <begin position="1"/>
        <end position="21"/>
    </location>
</feature>
<evidence type="ECO:0000313" key="3">
    <source>
        <dbReference type="Proteomes" id="UP000593833"/>
    </source>
</evidence>
<protein>
    <submittedName>
        <fullName evidence="2">Uncharacterized protein</fullName>
    </submittedName>
</protein>
<dbReference type="Proteomes" id="UP000593833">
    <property type="component" value="Chromosome"/>
</dbReference>
<evidence type="ECO:0000256" key="1">
    <source>
        <dbReference type="SAM" id="MobiDB-lite"/>
    </source>
</evidence>
<gene>
    <name evidence="2" type="ORF">IM720_04965</name>
</gene>
<name>A0A7M2JC74_PSEFL</name>
<organism evidence="2 3">
    <name type="scientific">Pseudomonas fluorescens</name>
    <dbReference type="NCBI Taxonomy" id="294"/>
    <lineage>
        <taxon>Bacteria</taxon>
        <taxon>Pseudomonadati</taxon>
        <taxon>Pseudomonadota</taxon>
        <taxon>Gammaproteobacteria</taxon>
        <taxon>Pseudomonadales</taxon>
        <taxon>Pseudomonadaceae</taxon>
        <taxon>Pseudomonas</taxon>
    </lineage>
</organism>
<dbReference type="AlphaFoldDB" id="A0A7M2JC74"/>